<dbReference type="EC" id="2.7.13.3" evidence="3"/>
<evidence type="ECO:0000259" key="21">
    <source>
        <dbReference type="PROSITE" id="PS50113"/>
    </source>
</evidence>
<evidence type="ECO:0000256" key="16">
    <source>
        <dbReference type="PROSITE-ProRule" id="PRU00110"/>
    </source>
</evidence>
<dbReference type="InterPro" id="IPR008207">
    <property type="entry name" value="Sig_transdc_His_kin_Hpt_dom"/>
</dbReference>
<dbReference type="InterPro" id="IPR004358">
    <property type="entry name" value="Sig_transdc_His_kin-like_C"/>
</dbReference>
<keyword evidence="6" id="KW-0808">Transferase</keyword>
<dbReference type="Pfam" id="PF01590">
    <property type="entry name" value="GAF"/>
    <property type="match status" value="1"/>
</dbReference>
<dbReference type="Pfam" id="PF00072">
    <property type="entry name" value="Response_reg"/>
    <property type="match status" value="1"/>
</dbReference>
<keyword evidence="13" id="KW-0472">Membrane</keyword>
<keyword evidence="12" id="KW-0902">Two-component regulatory system</keyword>
<keyword evidence="18" id="KW-0175">Coiled coil</keyword>
<dbReference type="SMART" id="SM00448">
    <property type="entry name" value="REC"/>
    <property type="match status" value="1"/>
</dbReference>
<dbReference type="InterPro" id="IPR011006">
    <property type="entry name" value="CheY-like_superfamily"/>
</dbReference>
<evidence type="ECO:0000256" key="6">
    <source>
        <dbReference type="ARBA" id="ARBA00022679"/>
    </source>
</evidence>
<dbReference type="InterPro" id="IPR003661">
    <property type="entry name" value="HisK_dim/P_dom"/>
</dbReference>
<evidence type="ECO:0000256" key="3">
    <source>
        <dbReference type="ARBA" id="ARBA00012438"/>
    </source>
</evidence>
<dbReference type="InterPro" id="IPR013655">
    <property type="entry name" value="PAS_fold_3"/>
</dbReference>
<proteinExistence type="predicted"/>
<dbReference type="SUPFAM" id="SSF47226">
    <property type="entry name" value="Histidine-containing phosphotransfer domain, HPT domain"/>
    <property type="match status" value="1"/>
</dbReference>
<keyword evidence="8" id="KW-0547">Nucleotide-binding</keyword>
<dbReference type="Gene3D" id="3.40.50.2300">
    <property type="match status" value="1"/>
</dbReference>
<keyword evidence="7" id="KW-0812">Transmembrane</keyword>
<evidence type="ECO:0000256" key="11">
    <source>
        <dbReference type="ARBA" id="ARBA00022989"/>
    </source>
</evidence>
<dbReference type="PRINTS" id="PR00344">
    <property type="entry name" value="BCTRLSENSOR"/>
</dbReference>
<evidence type="ECO:0000256" key="15">
    <source>
        <dbReference type="ARBA" id="ARBA00068150"/>
    </source>
</evidence>
<dbReference type="InterPro" id="IPR000014">
    <property type="entry name" value="PAS"/>
</dbReference>
<evidence type="ECO:0000259" key="22">
    <source>
        <dbReference type="PROSITE" id="PS50894"/>
    </source>
</evidence>
<name>A0A6I6JFJ9_9BACT</name>
<feature type="modified residue" description="Phosphohistidine" evidence="16">
    <location>
        <position position="910"/>
    </location>
</feature>
<evidence type="ECO:0000256" key="1">
    <source>
        <dbReference type="ARBA" id="ARBA00000085"/>
    </source>
</evidence>
<evidence type="ECO:0000256" key="13">
    <source>
        <dbReference type="ARBA" id="ARBA00023136"/>
    </source>
</evidence>
<dbReference type="InterPro" id="IPR036890">
    <property type="entry name" value="HATPase_C_sf"/>
</dbReference>
<comment type="subcellular location">
    <subcellularLocation>
        <location evidence="2">Cell membrane</location>
        <topology evidence="2">Multi-pass membrane protein</topology>
    </subcellularLocation>
</comment>
<keyword evidence="9" id="KW-0418">Kinase</keyword>
<dbReference type="Pfam" id="PF02518">
    <property type="entry name" value="HATPase_c"/>
    <property type="match status" value="1"/>
</dbReference>
<evidence type="ECO:0000256" key="18">
    <source>
        <dbReference type="SAM" id="Coils"/>
    </source>
</evidence>
<dbReference type="PROSITE" id="PS50110">
    <property type="entry name" value="RESPONSE_REGULATORY"/>
    <property type="match status" value="1"/>
</dbReference>
<dbReference type="SUPFAM" id="SSF55874">
    <property type="entry name" value="ATPase domain of HSP90 chaperone/DNA topoisomerase II/histidine kinase"/>
    <property type="match status" value="1"/>
</dbReference>
<dbReference type="Gene3D" id="3.30.450.40">
    <property type="match status" value="1"/>
</dbReference>
<evidence type="ECO:0000256" key="12">
    <source>
        <dbReference type="ARBA" id="ARBA00023012"/>
    </source>
</evidence>
<dbReference type="GO" id="GO:0000155">
    <property type="term" value="F:phosphorelay sensor kinase activity"/>
    <property type="evidence" value="ECO:0007669"/>
    <property type="project" value="InterPro"/>
</dbReference>
<dbReference type="SUPFAM" id="SSF52172">
    <property type="entry name" value="CheY-like"/>
    <property type="match status" value="1"/>
</dbReference>
<dbReference type="Pfam" id="PF00512">
    <property type="entry name" value="HisKA"/>
    <property type="match status" value="1"/>
</dbReference>
<dbReference type="SUPFAM" id="SSF47384">
    <property type="entry name" value="Homodimeric domain of signal transducing histidine kinase"/>
    <property type="match status" value="1"/>
</dbReference>
<feature type="coiled-coil region" evidence="18">
    <location>
        <begin position="876"/>
        <end position="903"/>
    </location>
</feature>
<dbReference type="Pfam" id="PF08447">
    <property type="entry name" value="PAS_3"/>
    <property type="match status" value="1"/>
</dbReference>
<dbReference type="Gene3D" id="1.20.120.160">
    <property type="entry name" value="HPT domain"/>
    <property type="match status" value="1"/>
</dbReference>
<feature type="domain" description="Response regulatory" evidence="20">
    <location>
        <begin position="711"/>
        <end position="832"/>
    </location>
</feature>
<dbReference type="PANTHER" id="PTHR45339:SF1">
    <property type="entry name" value="HYBRID SIGNAL TRANSDUCTION HISTIDINE KINASE J"/>
    <property type="match status" value="1"/>
</dbReference>
<dbReference type="FunFam" id="3.30.565.10:FF:000010">
    <property type="entry name" value="Sensor histidine kinase RcsC"/>
    <property type="match status" value="1"/>
</dbReference>
<dbReference type="CDD" id="cd16922">
    <property type="entry name" value="HATPase_EvgS-ArcB-TorS-like"/>
    <property type="match status" value="1"/>
</dbReference>
<dbReference type="GO" id="GO:0005524">
    <property type="term" value="F:ATP binding"/>
    <property type="evidence" value="ECO:0007669"/>
    <property type="project" value="UniProtKB-KW"/>
</dbReference>
<evidence type="ECO:0000256" key="17">
    <source>
        <dbReference type="PROSITE-ProRule" id="PRU00169"/>
    </source>
</evidence>
<dbReference type="PROSITE" id="PS50894">
    <property type="entry name" value="HPT"/>
    <property type="match status" value="1"/>
</dbReference>
<feature type="domain" description="PAC" evidence="21">
    <location>
        <begin position="213"/>
        <end position="265"/>
    </location>
</feature>
<dbReference type="Gene3D" id="1.10.287.130">
    <property type="match status" value="1"/>
</dbReference>
<gene>
    <name evidence="23" type="ORF">GM415_06515</name>
</gene>
<dbReference type="InterPro" id="IPR036097">
    <property type="entry name" value="HisK_dim/P_sf"/>
</dbReference>
<keyword evidence="5 17" id="KW-0597">Phosphoprotein</keyword>
<feature type="coiled-coil region" evidence="18">
    <location>
        <begin position="430"/>
        <end position="461"/>
    </location>
</feature>
<evidence type="ECO:0000256" key="5">
    <source>
        <dbReference type="ARBA" id="ARBA00022553"/>
    </source>
</evidence>
<accession>A0A6I6JFJ9</accession>
<dbReference type="InterPro" id="IPR029016">
    <property type="entry name" value="GAF-like_dom_sf"/>
</dbReference>
<evidence type="ECO:0000256" key="8">
    <source>
        <dbReference type="ARBA" id="ARBA00022741"/>
    </source>
</evidence>
<protein>
    <recommendedName>
        <fullName evidence="15">Sensory/regulatory protein RpfC</fullName>
        <ecNumber evidence="3">2.7.13.3</ecNumber>
    </recommendedName>
</protein>
<dbReference type="CDD" id="cd00082">
    <property type="entry name" value="HisKA"/>
    <property type="match status" value="1"/>
</dbReference>
<keyword evidence="4" id="KW-1003">Cell membrane</keyword>
<keyword evidence="24" id="KW-1185">Reference proteome</keyword>
<dbReference type="SMART" id="SM00388">
    <property type="entry name" value="HisKA"/>
    <property type="match status" value="1"/>
</dbReference>
<dbReference type="InterPro" id="IPR005467">
    <property type="entry name" value="His_kinase_dom"/>
</dbReference>
<dbReference type="InterPro" id="IPR000700">
    <property type="entry name" value="PAS-assoc_C"/>
</dbReference>
<feature type="domain" description="HPt" evidence="22">
    <location>
        <begin position="871"/>
        <end position="968"/>
    </location>
</feature>
<keyword evidence="10" id="KW-0067">ATP-binding</keyword>
<evidence type="ECO:0000256" key="4">
    <source>
        <dbReference type="ARBA" id="ARBA00022475"/>
    </source>
</evidence>
<dbReference type="KEGG" id="psel:GM415_06515"/>
<evidence type="ECO:0000256" key="14">
    <source>
        <dbReference type="ARBA" id="ARBA00064003"/>
    </source>
</evidence>
<dbReference type="SUPFAM" id="SSF55785">
    <property type="entry name" value="PYP-like sensor domain (PAS domain)"/>
    <property type="match status" value="1"/>
</dbReference>
<evidence type="ECO:0000256" key="10">
    <source>
        <dbReference type="ARBA" id="ARBA00022840"/>
    </source>
</evidence>
<dbReference type="InterPro" id="IPR036641">
    <property type="entry name" value="HPT_dom_sf"/>
</dbReference>
<evidence type="ECO:0000256" key="7">
    <source>
        <dbReference type="ARBA" id="ARBA00022692"/>
    </source>
</evidence>
<evidence type="ECO:0000313" key="24">
    <source>
        <dbReference type="Proteomes" id="UP000428328"/>
    </source>
</evidence>
<dbReference type="AlphaFoldDB" id="A0A6I6JFJ9"/>
<dbReference type="InterPro" id="IPR003594">
    <property type="entry name" value="HATPase_dom"/>
</dbReference>
<dbReference type="Proteomes" id="UP000428328">
    <property type="component" value="Chromosome"/>
</dbReference>
<dbReference type="PANTHER" id="PTHR45339">
    <property type="entry name" value="HYBRID SIGNAL TRANSDUCTION HISTIDINE KINASE J"/>
    <property type="match status" value="1"/>
</dbReference>
<dbReference type="GO" id="GO:0005886">
    <property type="term" value="C:plasma membrane"/>
    <property type="evidence" value="ECO:0007669"/>
    <property type="project" value="UniProtKB-SubCell"/>
</dbReference>
<dbReference type="Gene3D" id="2.10.70.100">
    <property type="match status" value="1"/>
</dbReference>
<dbReference type="CDD" id="cd00130">
    <property type="entry name" value="PAS"/>
    <property type="match status" value="1"/>
</dbReference>
<evidence type="ECO:0000259" key="19">
    <source>
        <dbReference type="PROSITE" id="PS50109"/>
    </source>
</evidence>
<dbReference type="PROSITE" id="PS50109">
    <property type="entry name" value="HIS_KIN"/>
    <property type="match status" value="1"/>
</dbReference>
<organism evidence="23 24">
    <name type="scientific">Pseudodesulfovibrio cashew</name>
    <dbReference type="NCBI Taxonomy" id="2678688"/>
    <lineage>
        <taxon>Bacteria</taxon>
        <taxon>Pseudomonadati</taxon>
        <taxon>Thermodesulfobacteriota</taxon>
        <taxon>Desulfovibrionia</taxon>
        <taxon>Desulfovibrionales</taxon>
        <taxon>Desulfovibrionaceae</taxon>
    </lineage>
</organism>
<dbReference type="Pfam" id="PF01627">
    <property type="entry name" value="Hpt"/>
    <property type="match status" value="1"/>
</dbReference>
<dbReference type="EMBL" id="CP046400">
    <property type="protein sequence ID" value="QGY39788.1"/>
    <property type="molecule type" value="Genomic_DNA"/>
</dbReference>
<dbReference type="InterPro" id="IPR035965">
    <property type="entry name" value="PAS-like_dom_sf"/>
</dbReference>
<dbReference type="InterPro" id="IPR001789">
    <property type="entry name" value="Sig_transdc_resp-reg_receiver"/>
</dbReference>
<dbReference type="Gene3D" id="3.30.565.10">
    <property type="entry name" value="Histidine kinase-like ATPase, C-terminal domain"/>
    <property type="match status" value="1"/>
</dbReference>
<dbReference type="FunFam" id="1.10.287.130:FF:000002">
    <property type="entry name" value="Two-component osmosensing histidine kinase"/>
    <property type="match status" value="1"/>
</dbReference>
<reference evidence="23 24" key="1">
    <citation type="submission" date="2019-11" db="EMBL/GenBank/DDBJ databases">
        <authorList>
            <person name="Zheng R.K."/>
            <person name="Sun C.M."/>
        </authorList>
    </citation>
    <scope>NUCLEOTIDE SEQUENCE [LARGE SCALE GENOMIC DNA]</scope>
    <source>
        <strain evidence="23 24">SRB007</strain>
    </source>
</reference>
<comment type="catalytic activity">
    <reaction evidence="1">
        <text>ATP + protein L-histidine = ADP + protein N-phospho-L-histidine.</text>
        <dbReference type="EC" id="2.7.13.3"/>
    </reaction>
</comment>
<evidence type="ECO:0000313" key="23">
    <source>
        <dbReference type="EMBL" id="QGY39788.1"/>
    </source>
</evidence>
<dbReference type="CDD" id="cd17546">
    <property type="entry name" value="REC_hyHK_CKI1_RcsC-like"/>
    <property type="match status" value="1"/>
</dbReference>
<feature type="modified residue" description="4-aspartylphosphate" evidence="17">
    <location>
        <position position="762"/>
    </location>
</feature>
<evidence type="ECO:0000256" key="9">
    <source>
        <dbReference type="ARBA" id="ARBA00022777"/>
    </source>
</evidence>
<dbReference type="SMART" id="SM00065">
    <property type="entry name" value="GAF"/>
    <property type="match status" value="1"/>
</dbReference>
<sequence>MQLTPEAKKVNNEKGILILAHKEADRGLLRRLLAERYTKPLSYDTVSKGVRELEGRKTDLVILVPGPDDDSWRRAIRRIREEYERETLLLAPDPGGMHKVALEAGAFAYFDPFSASPEGMACCLRHLARQRELQRQLEDDRRLFRWQEKSGRLGSWEIEKDGTTRWSEGLRRILGDDERLTDSFESMRTLVHPEDLEIFEQANKATFQQGWSLDFEYRVVLDNGEIRYLSLHRQVEFDSESGENRVLGMIRDVTPEREFENFLFRRDAILQIVASFASKVLRDPDWRSGLGEAMANLGKVSEVSRSFLFRRKESPASHNTVFSMIHEWTDGQVTPLLESPEFQDQPFSPTFDRWKTILGERKIVAGNVRDFQTGERIFFERLQTQSVILVPVFVGNTWWGFFGLTNSREEREWMPVEIESMTMLADILGAAILRDRMEDELKEANRSAEEARIAAQEANRTKSRFLANMSHEIRTPISGILGMAEMTITTGLTKEQREHMDMIREAARSLLSIVNDILDLSKVEAHKMELKPEDFDIRQLLETTTRHFAPAVEKKPIALNQAVAGDVPETLRGDKDRLGQILRNLIGNAVKFTERGHVDVSVEISERQEERVCLLFTVQDSGIGIPENKLATVFDSFTQVDSSSAKTHQGTGLGLTISREFVRMMGGDISVKSADGFGSVFSFTAWMDVPATTAPRCEPARAVLPAGLHLDILLAEDNPLNQKFLTHFLTMFGHRVTVAGNGLEAIRLLEETGRKTDLVLMDIQMPEMGGIDATRCIREGRAKGVDPSIPIIALTAYAMKGDKERMFEAGMDDYVSKPVEMKELSAAIARTVAAHTPNEPRSKPAMPSRPAARKETVSLDMDSLISRFEGNTELLKEILELFLEEADAKLDKLDNALRTEDMTELGEAVHSITNIASHVLAMEIVHRARALEKQCYSEPLEEIRPEVEALRPQFLALVREVREKSKTL</sequence>
<comment type="subunit">
    <text evidence="14">At low DSF concentrations, interacts with RpfF.</text>
</comment>
<dbReference type="SUPFAM" id="SSF55781">
    <property type="entry name" value="GAF domain-like"/>
    <property type="match status" value="1"/>
</dbReference>
<dbReference type="SMART" id="SM00387">
    <property type="entry name" value="HATPase_c"/>
    <property type="match status" value="1"/>
</dbReference>
<keyword evidence="11" id="KW-1133">Transmembrane helix</keyword>
<dbReference type="Gene3D" id="3.30.450.20">
    <property type="entry name" value="PAS domain"/>
    <property type="match status" value="1"/>
</dbReference>
<feature type="domain" description="Histidine kinase" evidence="19">
    <location>
        <begin position="468"/>
        <end position="689"/>
    </location>
</feature>
<dbReference type="InterPro" id="IPR003018">
    <property type="entry name" value="GAF"/>
</dbReference>
<evidence type="ECO:0000259" key="20">
    <source>
        <dbReference type="PROSITE" id="PS50110"/>
    </source>
</evidence>
<evidence type="ECO:0000256" key="2">
    <source>
        <dbReference type="ARBA" id="ARBA00004651"/>
    </source>
</evidence>
<dbReference type="PROSITE" id="PS50113">
    <property type="entry name" value="PAC"/>
    <property type="match status" value="1"/>
</dbReference>